<dbReference type="InParanoid" id="M1YW59"/>
<accession>M1YW59</accession>
<dbReference type="InterPro" id="IPR010982">
    <property type="entry name" value="Lambda_DNA-bd_dom_sf"/>
</dbReference>
<dbReference type="RefSeq" id="WP_005006394.1">
    <property type="nucleotide sequence ID" value="NZ_HG422173.1"/>
</dbReference>
<proteinExistence type="predicted"/>
<dbReference type="CDD" id="cd00093">
    <property type="entry name" value="HTH_XRE"/>
    <property type="match status" value="1"/>
</dbReference>
<dbReference type="Gene3D" id="1.10.260.40">
    <property type="entry name" value="lambda repressor-like DNA-binding domains"/>
    <property type="match status" value="1"/>
</dbReference>
<gene>
    <name evidence="2" type="ORF">NITGR_160003</name>
</gene>
<dbReference type="OrthoDB" id="4762426at2"/>
<dbReference type="STRING" id="1266370.NITGR_160003"/>
<comment type="caution">
    <text evidence="2">The sequence shown here is derived from an EMBL/GenBank/DDBJ whole genome shotgun (WGS) entry which is preliminary data.</text>
</comment>
<evidence type="ECO:0000313" key="2">
    <source>
        <dbReference type="EMBL" id="CCQ89694.1"/>
    </source>
</evidence>
<feature type="domain" description="HTH cro/C1-type" evidence="1">
    <location>
        <begin position="9"/>
        <end position="66"/>
    </location>
</feature>
<dbReference type="HOGENOM" id="CLU_2143204_0_0_0"/>
<organism evidence="2 3">
    <name type="scientific">Nitrospina gracilis (strain 3/211)</name>
    <dbReference type="NCBI Taxonomy" id="1266370"/>
    <lineage>
        <taxon>Bacteria</taxon>
        <taxon>Pseudomonadati</taxon>
        <taxon>Nitrospinota/Tectimicrobiota group</taxon>
        <taxon>Nitrospinota</taxon>
        <taxon>Nitrospinia</taxon>
        <taxon>Nitrospinales</taxon>
        <taxon>Nitrospinaceae</taxon>
        <taxon>Nitrospina</taxon>
    </lineage>
</organism>
<protein>
    <recommendedName>
        <fullName evidence="1">HTH cro/C1-type domain-containing protein</fullName>
    </recommendedName>
</protein>
<dbReference type="Proteomes" id="UP000011704">
    <property type="component" value="Unassembled WGS sequence"/>
</dbReference>
<dbReference type="EMBL" id="CAQJ01000018">
    <property type="protein sequence ID" value="CCQ89694.1"/>
    <property type="molecule type" value="Genomic_DNA"/>
</dbReference>
<sequence>MHFGEFFHELRIKKGFTLRRFAEILEEDPGNISRLERGKLQAPKSEEKLQFYAKALGLKKGSESYIKFMDLAHVSNKTFGIEHIRDEALLEKLPMFLRTLNNKGLDEKKLKP</sequence>
<evidence type="ECO:0000259" key="1">
    <source>
        <dbReference type="PROSITE" id="PS50943"/>
    </source>
</evidence>
<keyword evidence="3" id="KW-1185">Reference proteome</keyword>
<dbReference type="InterPro" id="IPR001387">
    <property type="entry name" value="Cro/C1-type_HTH"/>
</dbReference>
<name>M1YW59_NITG3</name>
<dbReference type="AlphaFoldDB" id="M1YW59"/>
<reference evidence="2 3" key="1">
    <citation type="journal article" date="2013" name="Front. Microbiol.">
        <title>The genome of Nitrospina gracilis illuminates the metabolism and evolution of the major marine nitrite oxidizer.</title>
        <authorList>
            <person name="Luecker S."/>
            <person name="Nowka B."/>
            <person name="Rattei T."/>
            <person name="Spieck E."/>
            <person name="and Daims H."/>
        </authorList>
    </citation>
    <scope>NUCLEOTIDE SEQUENCE [LARGE SCALE GENOMIC DNA]</scope>
    <source>
        <strain evidence="2 3">3/211</strain>
    </source>
</reference>
<dbReference type="GO" id="GO:0003677">
    <property type="term" value="F:DNA binding"/>
    <property type="evidence" value="ECO:0007669"/>
    <property type="project" value="InterPro"/>
</dbReference>
<evidence type="ECO:0000313" key="3">
    <source>
        <dbReference type="Proteomes" id="UP000011704"/>
    </source>
</evidence>
<dbReference type="SUPFAM" id="SSF47413">
    <property type="entry name" value="lambda repressor-like DNA-binding domains"/>
    <property type="match status" value="1"/>
</dbReference>
<dbReference type="Pfam" id="PF01381">
    <property type="entry name" value="HTH_3"/>
    <property type="match status" value="1"/>
</dbReference>
<dbReference type="PROSITE" id="PS50943">
    <property type="entry name" value="HTH_CROC1"/>
    <property type="match status" value="1"/>
</dbReference>